<dbReference type="SUPFAM" id="SSF54631">
    <property type="entry name" value="CBS-domain pair"/>
    <property type="match status" value="1"/>
</dbReference>
<keyword evidence="7" id="KW-0129">CBS domain</keyword>
<keyword evidence="3 8" id="KW-0812">Transmembrane</keyword>
<dbReference type="InterPro" id="IPR046342">
    <property type="entry name" value="CBS_dom_sf"/>
</dbReference>
<evidence type="ECO:0000256" key="1">
    <source>
        <dbReference type="ARBA" id="ARBA00004651"/>
    </source>
</evidence>
<dbReference type="Gene3D" id="3.10.580.10">
    <property type="entry name" value="CBS-domain"/>
    <property type="match status" value="1"/>
</dbReference>
<keyword evidence="4" id="KW-0677">Repeat</keyword>
<evidence type="ECO:0000259" key="11">
    <source>
        <dbReference type="PROSITE" id="PS51846"/>
    </source>
</evidence>
<dbReference type="Pfam" id="PF01595">
    <property type="entry name" value="CNNM"/>
    <property type="match status" value="1"/>
</dbReference>
<evidence type="ECO:0000256" key="4">
    <source>
        <dbReference type="ARBA" id="ARBA00022737"/>
    </source>
</evidence>
<feature type="transmembrane region" description="Helical" evidence="9">
    <location>
        <begin position="6"/>
        <end position="28"/>
    </location>
</feature>
<evidence type="ECO:0000259" key="10">
    <source>
        <dbReference type="PROSITE" id="PS51371"/>
    </source>
</evidence>
<evidence type="ECO:0008006" key="14">
    <source>
        <dbReference type="Google" id="ProtNLM"/>
    </source>
</evidence>
<keyword evidence="6 8" id="KW-0472">Membrane</keyword>
<evidence type="ECO:0000313" key="12">
    <source>
        <dbReference type="EMBL" id="AOZ72486.1"/>
    </source>
</evidence>
<organism evidence="12 13">
    <name type="scientific">Boudabousia tangfeifanii</name>
    <dbReference type="NCBI Taxonomy" id="1912795"/>
    <lineage>
        <taxon>Bacteria</taxon>
        <taxon>Bacillati</taxon>
        <taxon>Actinomycetota</taxon>
        <taxon>Actinomycetes</taxon>
        <taxon>Actinomycetales</taxon>
        <taxon>Actinomycetaceae</taxon>
        <taxon>Boudabousia</taxon>
    </lineage>
</organism>
<evidence type="ECO:0000256" key="5">
    <source>
        <dbReference type="ARBA" id="ARBA00022989"/>
    </source>
</evidence>
<dbReference type="PANTHER" id="PTHR43099:SF5">
    <property type="entry name" value="HLYC_CORC FAMILY TRANSPORTER"/>
    <property type="match status" value="1"/>
</dbReference>
<accession>A0A1D9MJM5</accession>
<dbReference type="SMART" id="SM00116">
    <property type="entry name" value="CBS"/>
    <property type="match status" value="2"/>
</dbReference>
<feature type="domain" description="CNNM transmembrane" evidence="11">
    <location>
        <begin position="1"/>
        <end position="202"/>
    </location>
</feature>
<reference evidence="12 13" key="1">
    <citation type="submission" date="2016-10" db="EMBL/GenBank/DDBJ databases">
        <title>Actinomyces aegypiusis sp. nov., isolated from the Aegypius monachus in Qinghai Tibet Plateau China.</title>
        <authorList>
            <person name="Wang Y."/>
        </authorList>
    </citation>
    <scope>NUCLEOTIDE SEQUENCE [LARGE SCALE GENOMIC DNA]</scope>
    <source>
        <strain evidence="12 13">VUL4_3</strain>
    </source>
</reference>
<feature type="transmembrane region" description="Helical" evidence="9">
    <location>
        <begin position="98"/>
        <end position="119"/>
    </location>
</feature>
<dbReference type="OrthoDB" id="110231at2"/>
<dbReference type="InterPro" id="IPR044751">
    <property type="entry name" value="Ion_transp-like_CBS"/>
</dbReference>
<dbReference type="InterPro" id="IPR051676">
    <property type="entry name" value="UPF0053_domain"/>
</dbReference>
<evidence type="ECO:0000256" key="8">
    <source>
        <dbReference type="PROSITE-ProRule" id="PRU01193"/>
    </source>
</evidence>
<name>A0A1D9MJM5_9ACTO</name>
<dbReference type="PANTHER" id="PTHR43099">
    <property type="entry name" value="UPF0053 PROTEIN YRKA"/>
    <property type="match status" value="1"/>
</dbReference>
<evidence type="ECO:0000256" key="9">
    <source>
        <dbReference type="SAM" id="Phobius"/>
    </source>
</evidence>
<evidence type="ECO:0000313" key="13">
    <source>
        <dbReference type="Proteomes" id="UP000176288"/>
    </source>
</evidence>
<dbReference type="KEGG" id="avu:BK816_03570"/>
<dbReference type="CDD" id="cd04590">
    <property type="entry name" value="CBS_pair_CorC_HlyC_assoc"/>
    <property type="match status" value="1"/>
</dbReference>
<dbReference type="EMBL" id="CP017812">
    <property type="protein sequence ID" value="AOZ72486.1"/>
    <property type="molecule type" value="Genomic_DNA"/>
</dbReference>
<dbReference type="RefSeq" id="WP_071163952.1">
    <property type="nucleotide sequence ID" value="NZ_CP017812.1"/>
</dbReference>
<keyword evidence="5 8" id="KW-1133">Transmembrane helix</keyword>
<sequence length="351" mass="38177">MSSQLAIFISIVLLLGNAFFVASEFAIMSTRRAKLEPLVEEGKWGAKPALWAVEHVSVMLATAQLGVTLCSTGLGAVAEPAIAHWIATPLHSLGLPEASAHVVAIVIALLMVVYLHVVFGEMVPKNLSVAMPEKAILVLAPLLVACERLFGPLVRALDRFANRIVRLFGVEPKSEVGAVFTLEEVAQIVEVSRAEGVLEDEVGLLAGALEFSSETAAKIMVPLEQLVTVPEDVTPAEVERVVAKTGFSRFLVVDETDTMVGYLHLKDVLYAEHSEDQDLREKPVDAWRIRSLARVAADSEVDEALAHMQQTATHLAMVMENQKAVGVLFLEDIIEELVGEVRDCMQKADRL</sequence>
<keyword evidence="2" id="KW-1003">Cell membrane</keyword>
<evidence type="ECO:0000256" key="7">
    <source>
        <dbReference type="PROSITE-ProRule" id="PRU00703"/>
    </source>
</evidence>
<comment type="subcellular location">
    <subcellularLocation>
        <location evidence="1">Cell membrane</location>
        <topology evidence="1">Multi-pass membrane protein</topology>
    </subcellularLocation>
</comment>
<feature type="transmembrane region" description="Helical" evidence="9">
    <location>
        <begin position="49"/>
        <end position="78"/>
    </location>
</feature>
<evidence type="ECO:0000256" key="2">
    <source>
        <dbReference type="ARBA" id="ARBA00022475"/>
    </source>
</evidence>
<protein>
    <recommendedName>
        <fullName evidence="14">HlyC/CorC family transporter</fullName>
    </recommendedName>
</protein>
<evidence type="ECO:0000256" key="3">
    <source>
        <dbReference type="ARBA" id="ARBA00022692"/>
    </source>
</evidence>
<dbReference type="STRING" id="1912795.BK816_03570"/>
<gene>
    <name evidence="12" type="ORF">BK816_03570</name>
</gene>
<evidence type="ECO:0000256" key="6">
    <source>
        <dbReference type="ARBA" id="ARBA00023136"/>
    </source>
</evidence>
<dbReference type="PROSITE" id="PS51371">
    <property type="entry name" value="CBS"/>
    <property type="match status" value="1"/>
</dbReference>
<dbReference type="Pfam" id="PF00571">
    <property type="entry name" value="CBS"/>
    <property type="match status" value="2"/>
</dbReference>
<proteinExistence type="predicted"/>
<dbReference type="InterPro" id="IPR002550">
    <property type="entry name" value="CNNM"/>
</dbReference>
<keyword evidence="13" id="KW-1185">Reference proteome</keyword>
<dbReference type="PROSITE" id="PS51846">
    <property type="entry name" value="CNNM"/>
    <property type="match status" value="1"/>
</dbReference>
<dbReference type="InterPro" id="IPR000644">
    <property type="entry name" value="CBS_dom"/>
</dbReference>
<dbReference type="Proteomes" id="UP000176288">
    <property type="component" value="Chromosome"/>
</dbReference>
<feature type="domain" description="CBS" evidence="10">
    <location>
        <begin position="220"/>
        <end position="279"/>
    </location>
</feature>
<dbReference type="AlphaFoldDB" id="A0A1D9MJM5"/>
<dbReference type="GO" id="GO:0005886">
    <property type="term" value="C:plasma membrane"/>
    <property type="evidence" value="ECO:0007669"/>
    <property type="project" value="UniProtKB-SubCell"/>
</dbReference>